<reference evidence="2" key="1">
    <citation type="journal article" date="2006" name="J. Bacteriol.">
        <title>Pathogenomic sequence analysis of Bacillus cereus and Bacillus thuringiensis isolates closely related to Bacillus anthracis.</title>
        <authorList>
            <person name="Han C.S."/>
            <person name="Xie G."/>
            <person name="Challacombe J.F."/>
            <person name="Altherr M.R."/>
            <person name="Bhotika S.S."/>
            <person name="Brown N."/>
            <person name="Bruce D."/>
            <person name="Campbell C.S."/>
            <person name="Campbell M.L."/>
            <person name="Chen J."/>
            <person name="Chertkov O."/>
            <person name="Cleland C."/>
            <person name="Dimitrijevic M."/>
            <person name="Doggett N.A."/>
            <person name="Fawcett J.J."/>
            <person name="Glavina T."/>
            <person name="Goodwin L.A."/>
            <person name="Green L.D."/>
            <person name="Hill K.K."/>
            <person name="Hitchcock P."/>
            <person name="Jackson P.J."/>
            <person name="Keim P."/>
            <person name="Kewalramani A.R."/>
            <person name="Longmire J."/>
            <person name="Lucas S."/>
            <person name="Malfatti S."/>
            <person name="McMurry K."/>
            <person name="Meincke L.J."/>
            <person name="Misra M."/>
            <person name="Moseman B.L."/>
            <person name="Mundt M."/>
            <person name="Munk A.C."/>
            <person name="Okinaka R.T."/>
            <person name="Parson-Quintana B."/>
            <person name="Reilly L.P."/>
            <person name="Richardson P."/>
            <person name="Robinson D.L."/>
            <person name="Rubin E."/>
            <person name="Saunders E."/>
            <person name="Tapia R."/>
            <person name="Tesmer J.G."/>
            <person name="Thayer N."/>
            <person name="Thompson L.S."/>
            <person name="Tice H."/>
            <person name="Ticknor L.O."/>
            <person name="Wills P.L."/>
            <person name="Brettin T.S."/>
            <person name="Gilna P."/>
        </authorList>
    </citation>
    <scope>NUCLEOTIDE SEQUENCE [LARGE SCALE GENOMIC DNA]</scope>
    <source>
        <strain evidence="2">ZK / E33L</strain>
        <plasmid evidence="2">pE33L466</plasmid>
    </source>
</reference>
<dbReference type="NCBIfam" id="NF005260">
    <property type="entry name" value="PRK06763.1"/>
    <property type="match status" value="1"/>
</dbReference>
<sequence length="204" mass="22311">MNMKKVVLAGALGFSALVGTNLPGLEITKASAAVQEIHSKIEGEVVEVSKDSFILEAKQGGQSVTVHHDFQTDVKVGEYVRVTSDEPLLQNAFHIFTTAASIEHITLAPGVYKGFVVGHVSKVYPLDTDGNTGVDVEFPTEEGETGLVFVELTQGQSFQVNDIVQVEDGWFKTNPPFTYDGIEKVKSKVDSAKKQVERKQWVWS</sequence>
<geneLocation type="plasmid" evidence="1 2">
    <name>pE33L466</name>
</geneLocation>
<proteinExistence type="predicted"/>
<evidence type="ECO:0000313" key="2">
    <source>
        <dbReference type="Proteomes" id="UP000002612"/>
    </source>
</evidence>
<accession>Q4V1U2</accession>
<dbReference type="EMBL" id="CP000040">
    <property type="protein sequence ID" value="AAY60315.1"/>
    <property type="molecule type" value="Genomic_DNA"/>
</dbReference>
<keyword evidence="1" id="KW-0614">Plasmid</keyword>
<dbReference type="KEGG" id="bcz:pE33L466_0155"/>
<protein>
    <recommendedName>
        <fullName evidence="3">ATP F0F1 synthase subunit alpha</fullName>
    </recommendedName>
</protein>
<dbReference type="InterPro" id="IPR059208">
    <property type="entry name" value="ATP_synth_asu_put"/>
</dbReference>
<gene>
    <name evidence="1" type="ordered locus">pE33L466_0155</name>
</gene>
<dbReference type="PATRIC" id="fig|288681.22.peg.5660"/>
<evidence type="ECO:0000313" key="1">
    <source>
        <dbReference type="EMBL" id="AAY60315.1"/>
    </source>
</evidence>
<dbReference type="Proteomes" id="UP000002612">
    <property type="component" value="Plasmid pE33L466"/>
</dbReference>
<dbReference type="AlphaFoldDB" id="Q4V1U2"/>
<organism evidence="1 2">
    <name type="scientific">Bacillus cereus (strain ZK / E33L)</name>
    <dbReference type="NCBI Taxonomy" id="288681"/>
    <lineage>
        <taxon>Bacteria</taxon>
        <taxon>Bacillati</taxon>
        <taxon>Bacillota</taxon>
        <taxon>Bacilli</taxon>
        <taxon>Bacillales</taxon>
        <taxon>Bacillaceae</taxon>
        <taxon>Bacillus</taxon>
        <taxon>Bacillus cereus group</taxon>
    </lineage>
</organism>
<name>Q4V1U2_BACCZ</name>
<evidence type="ECO:0008006" key="3">
    <source>
        <dbReference type="Google" id="ProtNLM"/>
    </source>
</evidence>